<evidence type="ECO:0000313" key="5">
    <source>
        <dbReference type="EMBL" id="RZS70720.1"/>
    </source>
</evidence>
<comment type="caution">
    <text evidence="5">The sequence shown here is derived from an EMBL/GenBank/DDBJ whole genome shotgun (WGS) entry which is preliminary data.</text>
</comment>
<keyword evidence="3" id="KW-0804">Transcription</keyword>
<evidence type="ECO:0000256" key="1">
    <source>
        <dbReference type="ARBA" id="ARBA00023015"/>
    </source>
</evidence>
<reference evidence="5 6" key="1">
    <citation type="submission" date="2019-02" db="EMBL/GenBank/DDBJ databases">
        <title>Genomic Encyclopedia of Type Strains, Phase IV (KMG-IV): sequencing the most valuable type-strain genomes for metagenomic binning, comparative biology and taxonomic classification.</title>
        <authorList>
            <person name="Goeker M."/>
        </authorList>
    </citation>
    <scope>NUCLEOTIDE SEQUENCE [LARGE SCALE GENOMIC DNA]</scope>
    <source>
        <strain evidence="5 6">DSM 18116</strain>
    </source>
</reference>
<dbReference type="PANTHER" id="PTHR43280:SF32">
    <property type="entry name" value="TRANSCRIPTIONAL REGULATORY PROTEIN"/>
    <property type="match status" value="1"/>
</dbReference>
<evidence type="ECO:0000259" key="4">
    <source>
        <dbReference type="PROSITE" id="PS01124"/>
    </source>
</evidence>
<dbReference type="InterPro" id="IPR018060">
    <property type="entry name" value="HTH_AraC"/>
</dbReference>
<dbReference type="Gene3D" id="1.10.10.60">
    <property type="entry name" value="Homeodomain-like"/>
    <property type="match status" value="1"/>
</dbReference>
<evidence type="ECO:0000256" key="2">
    <source>
        <dbReference type="ARBA" id="ARBA00023125"/>
    </source>
</evidence>
<keyword evidence="6" id="KW-1185">Reference proteome</keyword>
<evidence type="ECO:0000256" key="3">
    <source>
        <dbReference type="ARBA" id="ARBA00023163"/>
    </source>
</evidence>
<dbReference type="GO" id="GO:0043565">
    <property type="term" value="F:sequence-specific DNA binding"/>
    <property type="evidence" value="ECO:0007669"/>
    <property type="project" value="InterPro"/>
</dbReference>
<feature type="domain" description="HTH araC/xylS-type" evidence="4">
    <location>
        <begin position="219"/>
        <end position="300"/>
    </location>
</feature>
<name>A0A4Q7MUI7_9BACT</name>
<dbReference type="EMBL" id="SGXA01000002">
    <property type="protein sequence ID" value="RZS70720.1"/>
    <property type="molecule type" value="Genomic_DNA"/>
</dbReference>
<gene>
    <name evidence="5" type="ORF">EV199_2613</name>
</gene>
<proteinExistence type="predicted"/>
<protein>
    <submittedName>
        <fullName evidence="5">Helix-turn-helix protein</fullName>
    </submittedName>
</protein>
<keyword evidence="1" id="KW-0805">Transcription regulation</keyword>
<accession>A0A4Q7MUI7</accession>
<dbReference type="SUPFAM" id="SSF46689">
    <property type="entry name" value="Homeodomain-like"/>
    <property type="match status" value="1"/>
</dbReference>
<dbReference type="AlphaFoldDB" id="A0A4Q7MUI7"/>
<dbReference type="Pfam" id="PF12833">
    <property type="entry name" value="HTH_18"/>
    <property type="match status" value="1"/>
</dbReference>
<dbReference type="PANTHER" id="PTHR43280">
    <property type="entry name" value="ARAC-FAMILY TRANSCRIPTIONAL REGULATOR"/>
    <property type="match status" value="1"/>
</dbReference>
<dbReference type="GO" id="GO:0003700">
    <property type="term" value="F:DNA-binding transcription factor activity"/>
    <property type="evidence" value="ECO:0007669"/>
    <property type="project" value="InterPro"/>
</dbReference>
<organism evidence="5 6">
    <name type="scientific">Pseudobacter ginsenosidimutans</name>
    <dbReference type="NCBI Taxonomy" id="661488"/>
    <lineage>
        <taxon>Bacteria</taxon>
        <taxon>Pseudomonadati</taxon>
        <taxon>Bacteroidota</taxon>
        <taxon>Chitinophagia</taxon>
        <taxon>Chitinophagales</taxon>
        <taxon>Chitinophagaceae</taxon>
        <taxon>Pseudobacter</taxon>
    </lineage>
</organism>
<keyword evidence="2" id="KW-0238">DNA-binding</keyword>
<dbReference type="InterPro" id="IPR009057">
    <property type="entry name" value="Homeodomain-like_sf"/>
</dbReference>
<dbReference type="RefSeq" id="WP_130541198.1">
    <property type="nucleotide sequence ID" value="NZ_CP042431.1"/>
</dbReference>
<dbReference type="OrthoDB" id="629929at2"/>
<sequence>MVERESIIQYYTSTNREIPEDLLASQGRASHFNVLQRKNCMATIPFSRRDYYKISIAGGNAVLVTDKGEVPIDRPAIFFNDPEIEFGWKNLSGKQEGYVCLFNDGYLNAELKKELRKLKQRFRDSIYSFLFLEPEQYEQFKNLFRLMESEFAEHSAYRHEIIRSILKLIIYNTLKIQAARSPLQKPLKSERLVNEFIDLLNNQFPIDSPKNSIRLKTPNDFALKLHTHVNHLNHCLKEATGKSTSELIADKLVSEAIDLLQNSDWNITEIGNSLGFSYPQYFNLFFKKHTGKSPRLFRAEPGVIL</sequence>
<evidence type="ECO:0000313" key="6">
    <source>
        <dbReference type="Proteomes" id="UP000293874"/>
    </source>
</evidence>
<dbReference type="Proteomes" id="UP000293874">
    <property type="component" value="Unassembled WGS sequence"/>
</dbReference>
<dbReference type="SMART" id="SM00342">
    <property type="entry name" value="HTH_ARAC"/>
    <property type="match status" value="1"/>
</dbReference>
<dbReference type="PROSITE" id="PS01124">
    <property type="entry name" value="HTH_ARAC_FAMILY_2"/>
    <property type="match status" value="1"/>
</dbReference>